<reference evidence="4" key="1">
    <citation type="journal article" date="2019" name="Int. J. Syst. Evol. Microbiol.">
        <title>The Global Catalogue of Microorganisms (GCM) 10K type strain sequencing project: providing services to taxonomists for standard genome sequencing and annotation.</title>
        <authorList>
            <consortium name="The Broad Institute Genomics Platform"/>
            <consortium name="The Broad Institute Genome Sequencing Center for Infectious Disease"/>
            <person name="Wu L."/>
            <person name="Ma J."/>
        </authorList>
    </citation>
    <scope>NUCLEOTIDE SEQUENCE [LARGE SCALE GENOMIC DNA]</scope>
    <source>
        <strain evidence="4">CGMCC 1.15461</strain>
    </source>
</reference>
<dbReference type="InterPro" id="IPR006528">
    <property type="entry name" value="Phage_head_morphogenesis_dom"/>
</dbReference>
<dbReference type="NCBIfam" id="TIGR01641">
    <property type="entry name" value="phageSPP1_gp7"/>
    <property type="match status" value="1"/>
</dbReference>
<proteinExistence type="predicted"/>
<dbReference type="RefSeq" id="WP_188621513.1">
    <property type="nucleotide sequence ID" value="NZ_BMJE01000006.1"/>
</dbReference>
<dbReference type="Proteomes" id="UP000615760">
    <property type="component" value="Unassembled WGS sequence"/>
</dbReference>
<comment type="caution">
    <text evidence="3">The sequence shown here is derived from an EMBL/GenBank/DDBJ whole genome shotgun (WGS) entry which is preliminary data.</text>
</comment>
<dbReference type="EMBL" id="BMJE01000006">
    <property type="protein sequence ID" value="GGB82901.1"/>
    <property type="molecule type" value="Genomic_DNA"/>
</dbReference>
<evidence type="ECO:0000259" key="2">
    <source>
        <dbReference type="Pfam" id="PF04233"/>
    </source>
</evidence>
<gene>
    <name evidence="3" type="ORF">GCM10007424_23660</name>
</gene>
<protein>
    <recommendedName>
        <fullName evidence="2">Phage head morphogenesis domain-containing protein</fullName>
    </recommendedName>
</protein>
<keyword evidence="4" id="KW-1185">Reference proteome</keyword>
<evidence type="ECO:0000313" key="3">
    <source>
        <dbReference type="EMBL" id="GGB82901.1"/>
    </source>
</evidence>
<name>A0ABQ1K3L5_9FLAO</name>
<feature type="domain" description="Phage head morphogenesis" evidence="2">
    <location>
        <begin position="123"/>
        <end position="211"/>
    </location>
</feature>
<evidence type="ECO:0000313" key="4">
    <source>
        <dbReference type="Proteomes" id="UP000615760"/>
    </source>
</evidence>
<feature type="region of interest" description="Disordered" evidence="1">
    <location>
        <begin position="262"/>
        <end position="283"/>
    </location>
</feature>
<sequence length="283" mass="32288">MHDRLSFLYDCNCDACKAAPVKATLAPGKFKRLLITVEKAFKRLHKNGKYSPDTITEVKEYADLINETATIFKAAITDNVIPDEMLTRLQDDIYLFSAFKTHAQLFEASRQLLTDEGTVKPFSAFAKDVATMKEDYNRTYLEAEYQFAVTSSQMAAKWAKTSDRYYLQYRTAKDDRVRESHQALDSITLPVDDSFWLYYYPPNGWRCRCNAVQVSKQKYEASNSETANKAGEAATTEIGKDNKNKLEIFRFNPGMQKVIFPPQHPYSKVKGAKQVKDSISNAN</sequence>
<accession>A0ABQ1K3L5</accession>
<dbReference type="Pfam" id="PF04233">
    <property type="entry name" value="Phage_Mu_F"/>
    <property type="match status" value="1"/>
</dbReference>
<evidence type="ECO:0000256" key="1">
    <source>
        <dbReference type="SAM" id="MobiDB-lite"/>
    </source>
</evidence>
<organism evidence="3 4">
    <name type="scientific">Flavobacterium suaedae</name>
    <dbReference type="NCBI Taxonomy" id="1767027"/>
    <lineage>
        <taxon>Bacteria</taxon>
        <taxon>Pseudomonadati</taxon>
        <taxon>Bacteroidota</taxon>
        <taxon>Flavobacteriia</taxon>
        <taxon>Flavobacteriales</taxon>
        <taxon>Flavobacteriaceae</taxon>
        <taxon>Flavobacterium</taxon>
    </lineage>
</organism>